<feature type="domain" description="Homeobox" evidence="6">
    <location>
        <begin position="181"/>
        <end position="243"/>
    </location>
</feature>
<dbReference type="Pfam" id="PF00046">
    <property type="entry name" value="Homeodomain"/>
    <property type="match status" value="3"/>
</dbReference>
<dbReference type="GO" id="GO:0005634">
    <property type="term" value="C:nucleus"/>
    <property type="evidence" value="ECO:0007669"/>
    <property type="project" value="UniProtKB-SubCell"/>
</dbReference>
<feature type="compositionally biased region" description="Polar residues" evidence="5">
    <location>
        <begin position="59"/>
        <end position="68"/>
    </location>
</feature>
<feature type="compositionally biased region" description="Polar residues" evidence="5">
    <location>
        <begin position="12"/>
        <end position="27"/>
    </location>
</feature>
<feature type="domain" description="Homeobox" evidence="6">
    <location>
        <begin position="258"/>
        <end position="320"/>
    </location>
</feature>
<feature type="DNA-binding region" description="Homeobox" evidence="3">
    <location>
        <begin position="183"/>
        <end position="244"/>
    </location>
</feature>
<gene>
    <name evidence="7" type="ORF">CXG81DRAFT_21556</name>
</gene>
<dbReference type="CDD" id="cd00086">
    <property type="entry name" value="homeodomain"/>
    <property type="match status" value="3"/>
</dbReference>
<dbReference type="PANTHER" id="PTHR24324:SF9">
    <property type="entry name" value="HOMEOBOX DOMAIN-CONTAINING PROTEIN"/>
    <property type="match status" value="1"/>
</dbReference>
<dbReference type="GO" id="GO:0000978">
    <property type="term" value="F:RNA polymerase II cis-regulatory region sequence-specific DNA binding"/>
    <property type="evidence" value="ECO:0007669"/>
    <property type="project" value="TreeGrafter"/>
</dbReference>
<dbReference type="GO" id="GO:0030154">
    <property type="term" value="P:cell differentiation"/>
    <property type="evidence" value="ECO:0007669"/>
    <property type="project" value="TreeGrafter"/>
</dbReference>
<evidence type="ECO:0000256" key="1">
    <source>
        <dbReference type="ARBA" id="ARBA00023125"/>
    </source>
</evidence>
<evidence type="ECO:0000256" key="5">
    <source>
        <dbReference type="SAM" id="MobiDB-lite"/>
    </source>
</evidence>
<feature type="region of interest" description="Disordered" evidence="5">
    <location>
        <begin position="241"/>
        <end position="262"/>
    </location>
</feature>
<protein>
    <recommendedName>
        <fullName evidence="6">Homeobox domain-containing protein</fullName>
    </recommendedName>
</protein>
<keyword evidence="8" id="KW-1185">Reference proteome</keyword>
<dbReference type="OrthoDB" id="6159439at2759"/>
<dbReference type="AlphaFoldDB" id="A0A4P9X0L9"/>
<dbReference type="GO" id="GO:0006357">
    <property type="term" value="P:regulation of transcription by RNA polymerase II"/>
    <property type="evidence" value="ECO:0007669"/>
    <property type="project" value="TreeGrafter"/>
</dbReference>
<evidence type="ECO:0000313" key="7">
    <source>
        <dbReference type="EMBL" id="RKO98198.1"/>
    </source>
</evidence>
<keyword evidence="2 3" id="KW-0371">Homeobox</keyword>
<comment type="subcellular location">
    <subcellularLocation>
        <location evidence="3 4">Nucleus</location>
    </subcellularLocation>
</comment>
<evidence type="ECO:0000256" key="2">
    <source>
        <dbReference type="ARBA" id="ARBA00023155"/>
    </source>
</evidence>
<evidence type="ECO:0000313" key="8">
    <source>
        <dbReference type="Proteomes" id="UP000274922"/>
    </source>
</evidence>
<keyword evidence="1 3" id="KW-0238">DNA-binding</keyword>
<evidence type="ECO:0000256" key="3">
    <source>
        <dbReference type="PROSITE-ProRule" id="PRU00108"/>
    </source>
</evidence>
<feature type="DNA-binding region" description="Homeobox" evidence="3">
    <location>
        <begin position="99"/>
        <end position="160"/>
    </location>
</feature>
<dbReference type="PANTHER" id="PTHR24324">
    <property type="entry name" value="HOMEOBOX PROTEIN HHEX"/>
    <property type="match status" value="1"/>
</dbReference>
<dbReference type="SMART" id="SM00389">
    <property type="entry name" value="HOX"/>
    <property type="match status" value="3"/>
</dbReference>
<organism evidence="7 8">
    <name type="scientific">Caulochytrium protostelioides</name>
    <dbReference type="NCBI Taxonomy" id="1555241"/>
    <lineage>
        <taxon>Eukaryota</taxon>
        <taxon>Fungi</taxon>
        <taxon>Fungi incertae sedis</taxon>
        <taxon>Chytridiomycota</taxon>
        <taxon>Chytridiomycota incertae sedis</taxon>
        <taxon>Chytridiomycetes</taxon>
        <taxon>Caulochytriales</taxon>
        <taxon>Caulochytriaceae</taxon>
        <taxon>Caulochytrium</taxon>
    </lineage>
</organism>
<feature type="region of interest" description="Disordered" evidence="5">
    <location>
        <begin position="320"/>
        <end position="360"/>
    </location>
</feature>
<dbReference type="SUPFAM" id="SSF46689">
    <property type="entry name" value="Homeodomain-like"/>
    <property type="match status" value="3"/>
</dbReference>
<feature type="non-terminal residue" evidence="7">
    <location>
        <position position="1"/>
    </location>
</feature>
<dbReference type="InterPro" id="IPR009057">
    <property type="entry name" value="Homeodomain-like_sf"/>
</dbReference>
<sequence>LVGDPYVGGSLSGTYGDNTEAVSNQAQPDPFGRSHPNNLQWTNGAEEHFVATPRHPQEATETNSQSSGLVIRDPRSSTIPHEGPAAGVDAPRLWSSARPKRKRRFVKKHELDQLSTAYDRDPQPEPYIFYQLAEQLGDDWSARDVMIWFNNHRNRLKNKEVSKLRAVQPGGPASLHAKSPEPHRRRWRHPRPWELALLEDAYKVKTTPTMVTCEELLERLGNEWSLTKVRNWFRNRRAKEHHSTGRTNVFAQSRSREHSPKPYRYNASKVERELLENVYKKESNPTGVKCKDLADQLGDEWSSERVNNWFKHRRAKERGYKGKTNVSAQLVVNPGGPASPLADTVPRSPMVGSLTHGTGR</sequence>
<accession>A0A4P9X0L9</accession>
<evidence type="ECO:0000259" key="6">
    <source>
        <dbReference type="PROSITE" id="PS50071"/>
    </source>
</evidence>
<dbReference type="EMBL" id="ML014650">
    <property type="protein sequence ID" value="RKO98198.1"/>
    <property type="molecule type" value="Genomic_DNA"/>
</dbReference>
<proteinExistence type="predicted"/>
<dbReference type="Proteomes" id="UP000274922">
    <property type="component" value="Unassembled WGS sequence"/>
</dbReference>
<feature type="region of interest" description="Disordered" evidence="5">
    <location>
        <begin position="1"/>
        <end position="90"/>
    </location>
</feature>
<feature type="DNA-binding region" description="Homeobox" evidence="3">
    <location>
        <begin position="260"/>
        <end position="321"/>
    </location>
</feature>
<evidence type="ECO:0000256" key="4">
    <source>
        <dbReference type="RuleBase" id="RU000682"/>
    </source>
</evidence>
<reference evidence="8" key="1">
    <citation type="journal article" date="2018" name="Nat. Microbiol.">
        <title>Leveraging single-cell genomics to expand the fungal tree of life.</title>
        <authorList>
            <person name="Ahrendt S.R."/>
            <person name="Quandt C.A."/>
            <person name="Ciobanu D."/>
            <person name="Clum A."/>
            <person name="Salamov A."/>
            <person name="Andreopoulos B."/>
            <person name="Cheng J.F."/>
            <person name="Woyke T."/>
            <person name="Pelin A."/>
            <person name="Henrissat B."/>
            <person name="Reynolds N.K."/>
            <person name="Benny G.L."/>
            <person name="Smith M.E."/>
            <person name="James T.Y."/>
            <person name="Grigoriev I.V."/>
        </authorList>
    </citation>
    <scope>NUCLEOTIDE SEQUENCE [LARGE SCALE GENOMIC DNA]</scope>
    <source>
        <strain evidence="8">ATCC 52028</strain>
    </source>
</reference>
<keyword evidence="3 4" id="KW-0539">Nucleus</keyword>
<dbReference type="Gene3D" id="1.10.10.60">
    <property type="entry name" value="Homeodomain-like"/>
    <property type="match status" value="3"/>
</dbReference>
<dbReference type="InterPro" id="IPR051000">
    <property type="entry name" value="Homeobox_DNA-bind_prot"/>
</dbReference>
<dbReference type="InterPro" id="IPR001356">
    <property type="entry name" value="HD"/>
</dbReference>
<dbReference type="PROSITE" id="PS50071">
    <property type="entry name" value="HOMEOBOX_2"/>
    <property type="match status" value="3"/>
</dbReference>
<name>A0A4P9X0L9_9FUNG</name>
<feature type="domain" description="Homeobox" evidence="6">
    <location>
        <begin position="97"/>
        <end position="159"/>
    </location>
</feature>